<accession>F0V2W4</accession>
<organism evidence="2 3">
    <name type="scientific">Mycoplasma suis (strain KI_3806)</name>
    <dbReference type="NCBI Taxonomy" id="708248"/>
    <lineage>
        <taxon>Bacteria</taxon>
        <taxon>Bacillati</taxon>
        <taxon>Mycoplasmatota</taxon>
        <taxon>Mollicutes</taxon>
        <taxon>Mycoplasmataceae</taxon>
        <taxon>Mycoplasma</taxon>
    </lineage>
</organism>
<sequence length="87" mass="8926">MFTLGGAAGGTYYFRGNLVGRDNSDPSTSLGGNDDSLSDKGDSGKNSDDRSPENKSDSSTGKEISDTVSKNSDSGNEGVENSPTSPE</sequence>
<dbReference type="KEGG" id="msk:MSUIS_00930"/>
<protein>
    <submittedName>
        <fullName evidence="2">Uncharacterized protein</fullName>
    </submittedName>
</protein>
<reference evidence="2 3" key="1">
    <citation type="journal article" date="2011" name="J. Bacteriol.">
        <title>Complete genome sequence of the hemotrophic Mycoplasma suis strain KI3806.</title>
        <authorList>
            <person name="Oehlerking J."/>
            <person name="Kube M."/>
            <person name="Felder K.M."/>
            <person name="Matter D."/>
            <person name="Wittenbrink M.M."/>
            <person name="Schwarzenbach S."/>
            <person name="Kramer M.M."/>
            <person name="Hoelzle K."/>
            <person name="Hoelzle L.E."/>
        </authorList>
    </citation>
    <scope>NUCLEOTIDE SEQUENCE [LARGE SCALE GENOMIC DNA]</scope>
    <source>
        <strain evidence="3">KI_3806</strain>
    </source>
</reference>
<feature type="compositionally biased region" description="Polar residues" evidence="1">
    <location>
        <begin position="57"/>
        <end position="87"/>
    </location>
</feature>
<evidence type="ECO:0000313" key="3">
    <source>
        <dbReference type="Proteomes" id="UP000008645"/>
    </source>
</evidence>
<dbReference type="HOGENOM" id="CLU_2480035_0_0_14"/>
<proteinExistence type="predicted"/>
<feature type="region of interest" description="Disordered" evidence="1">
    <location>
        <begin position="1"/>
        <end position="87"/>
    </location>
</feature>
<evidence type="ECO:0000313" key="2">
    <source>
        <dbReference type="EMBL" id="CBZ40186.1"/>
    </source>
</evidence>
<name>F0V2W4_MYCS3</name>
<dbReference type="EMBL" id="FQ790233">
    <property type="protein sequence ID" value="CBZ40186.1"/>
    <property type="molecule type" value="Genomic_DNA"/>
</dbReference>
<dbReference type="Proteomes" id="UP000008645">
    <property type="component" value="Chromosome"/>
</dbReference>
<dbReference type="AlphaFoldDB" id="F0V2W4"/>
<gene>
    <name evidence="2" type="ORF">MSUIS_00930</name>
</gene>
<feature type="compositionally biased region" description="Basic and acidic residues" evidence="1">
    <location>
        <begin position="37"/>
        <end position="56"/>
    </location>
</feature>
<evidence type="ECO:0000256" key="1">
    <source>
        <dbReference type="SAM" id="MobiDB-lite"/>
    </source>
</evidence>